<organism evidence="1 2">
    <name type="scientific">Boletus edulis BED1</name>
    <dbReference type="NCBI Taxonomy" id="1328754"/>
    <lineage>
        <taxon>Eukaryota</taxon>
        <taxon>Fungi</taxon>
        <taxon>Dikarya</taxon>
        <taxon>Basidiomycota</taxon>
        <taxon>Agaricomycotina</taxon>
        <taxon>Agaricomycetes</taxon>
        <taxon>Agaricomycetidae</taxon>
        <taxon>Boletales</taxon>
        <taxon>Boletineae</taxon>
        <taxon>Boletaceae</taxon>
        <taxon>Boletoideae</taxon>
        <taxon>Boletus</taxon>
    </lineage>
</organism>
<name>A0AAD4BU50_BOLED</name>
<keyword evidence="2" id="KW-1185">Reference proteome</keyword>
<accession>A0AAD4BU50</accession>
<protein>
    <submittedName>
        <fullName evidence="1">Uncharacterized protein</fullName>
    </submittedName>
</protein>
<comment type="caution">
    <text evidence="1">The sequence shown here is derived from an EMBL/GenBank/DDBJ whole genome shotgun (WGS) entry which is preliminary data.</text>
</comment>
<dbReference type="Proteomes" id="UP001194468">
    <property type="component" value="Unassembled WGS sequence"/>
</dbReference>
<gene>
    <name evidence="1" type="ORF">L210DRAFT_867443</name>
</gene>
<dbReference type="AlphaFoldDB" id="A0AAD4BU50"/>
<proteinExistence type="predicted"/>
<dbReference type="EMBL" id="WHUW01000013">
    <property type="protein sequence ID" value="KAF8439786.1"/>
    <property type="molecule type" value="Genomic_DNA"/>
</dbReference>
<reference evidence="1" key="2">
    <citation type="journal article" date="2020" name="Nat. Commun.">
        <title>Large-scale genome sequencing of mycorrhizal fungi provides insights into the early evolution of symbiotic traits.</title>
        <authorList>
            <person name="Miyauchi S."/>
            <person name="Kiss E."/>
            <person name="Kuo A."/>
            <person name="Drula E."/>
            <person name="Kohler A."/>
            <person name="Sanchez-Garcia M."/>
            <person name="Morin E."/>
            <person name="Andreopoulos B."/>
            <person name="Barry K.W."/>
            <person name="Bonito G."/>
            <person name="Buee M."/>
            <person name="Carver A."/>
            <person name="Chen C."/>
            <person name="Cichocki N."/>
            <person name="Clum A."/>
            <person name="Culley D."/>
            <person name="Crous P.W."/>
            <person name="Fauchery L."/>
            <person name="Girlanda M."/>
            <person name="Hayes R.D."/>
            <person name="Keri Z."/>
            <person name="LaButti K."/>
            <person name="Lipzen A."/>
            <person name="Lombard V."/>
            <person name="Magnuson J."/>
            <person name="Maillard F."/>
            <person name="Murat C."/>
            <person name="Nolan M."/>
            <person name="Ohm R.A."/>
            <person name="Pangilinan J."/>
            <person name="Pereira M.F."/>
            <person name="Perotto S."/>
            <person name="Peter M."/>
            <person name="Pfister S."/>
            <person name="Riley R."/>
            <person name="Sitrit Y."/>
            <person name="Stielow J.B."/>
            <person name="Szollosi G."/>
            <person name="Zifcakova L."/>
            <person name="Stursova M."/>
            <person name="Spatafora J.W."/>
            <person name="Tedersoo L."/>
            <person name="Vaario L.M."/>
            <person name="Yamada A."/>
            <person name="Yan M."/>
            <person name="Wang P."/>
            <person name="Xu J."/>
            <person name="Bruns T."/>
            <person name="Baldrian P."/>
            <person name="Vilgalys R."/>
            <person name="Dunand C."/>
            <person name="Henrissat B."/>
            <person name="Grigoriev I.V."/>
            <person name="Hibbett D."/>
            <person name="Nagy L.G."/>
            <person name="Martin F.M."/>
        </authorList>
    </citation>
    <scope>NUCLEOTIDE SEQUENCE</scope>
    <source>
        <strain evidence="1">BED1</strain>
    </source>
</reference>
<sequence>MDIKFVGSGPAAKALVYYITDYITKSDVKLHTGVHTLQAALKSHAQKFHDDSTASQPFRDRNLVTKCINSLMGRQEISHQQVMSYLVGGGDHYTSHAYRPFRFYDFLHALSIHERATMDVIALDASEHSPVDNDLDTEEVSLDVSSGDVTITSDLMDYQWRPKGPLFDQMSVWEFVECSRKVSSHINVSFILT</sequence>
<reference evidence="1" key="1">
    <citation type="submission" date="2019-10" db="EMBL/GenBank/DDBJ databases">
        <authorList>
            <consortium name="DOE Joint Genome Institute"/>
            <person name="Kuo A."/>
            <person name="Miyauchi S."/>
            <person name="Kiss E."/>
            <person name="Drula E."/>
            <person name="Kohler A."/>
            <person name="Sanchez-Garcia M."/>
            <person name="Andreopoulos B."/>
            <person name="Barry K.W."/>
            <person name="Bonito G."/>
            <person name="Buee M."/>
            <person name="Carver A."/>
            <person name="Chen C."/>
            <person name="Cichocki N."/>
            <person name="Clum A."/>
            <person name="Culley D."/>
            <person name="Crous P.W."/>
            <person name="Fauchery L."/>
            <person name="Girlanda M."/>
            <person name="Hayes R."/>
            <person name="Keri Z."/>
            <person name="LaButti K."/>
            <person name="Lipzen A."/>
            <person name="Lombard V."/>
            <person name="Magnuson J."/>
            <person name="Maillard F."/>
            <person name="Morin E."/>
            <person name="Murat C."/>
            <person name="Nolan M."/>
            <person name="Ohm R."/>
            <person name="Pangilinan J."/>
            <person name="Pereira M."/>
            <person name="Perotto S."/>
            <person name="Peter M."/>
            <person name="Riley R."/>
            <person name="Sitrit Y."/>
            <person name="Stielow B."/>
            <person name="Szollosi G."/>
            <person name="Zifcakova L."/>
            <person name="Stursova M."/>
            <person name="Spatafora J.W."/>
            <person name="Tedersoo L."/>
            <person name="Vaario L.-M."/>
            <person name="Yamada A."/>
            <person name="Yan M."/>
            <person name="Wang P."/>
            <person name="Xu J."/>
            <person name="Bruns T."/>
            <person name="Baldrian P."/>
            <person name="Vilgalys R."/>
            <person name="Henrissat B."/>
            <person name="Grigoriev I.V."/>
            <person name="Hibbett D."/>
            <person name="Nagy L.G."/>
            <person name="Martin F.M."/>
        </authorList>
    </citation>
    <scope>NUCLEOTIDE SEQUENCE</scope>
    <source>
        <strain evidence="1">BED1</strain>
    </source>
</reference>
<evidence type="ECO:0000313" key="2">
    <source>
        <dbReference type="Proteomes" id="UP001194468"/>
    </source>
</evidence>
<evidence type="ECO:0000313" key="1">
    <source>
        <dbReference type="EMBL" id="KAF8439786.1"/>
    </source>
</evidence>